<protein>
    <recommendedName>
        <fullName evidence="11">Peptidase A1 domain-containing protein</fullName>
    </recommendedName>
</protein>
<gene>
    <name evidence="12" type="ORF">Syun_000103</name>
</gene>
<dbReference type="PANTHER" id="PTHR13683:SF750">
    <property type="entry name" value="ASPARTYL PROTEASE AED1"/>
    <property type="match status" value="1"/>
</dbReference>
<comment type="similarity">
    <text evidence="1 8">Belongs to the peptidase A1 family.</text>
</comment>
<dbReference type="InterPro" id="IPR021109">
    <property type="entry name" value="Peptidase_aspartic_dom_sf"/>
</dbReference>
<evidence type="ECO:0000256" key="2">
    <source>
        <dbReference type="ARBA" id="ARBA00022670"/>
    </source>
</evidence>
<evidence type="ECO:0000313" key="13">
    <source>
        <dbReference type="Proteomes" id="UP001420932"/>
    </source>
</evidence>
<evidence type="ECO:0000256" key="1">
    <source>
        <dbReference type="ARBA" id="ARBA00007447"/>
    </source>
</evidence>
<dbReference type="FunFam" id="2.40.70.10:FF:000021">
    <property type="entry name" value="Aspartyl protease AED1"/>
    <property type="match status" value="1"/>
</dbReference>
<dbReference type="PRINTS" id="PR00792">
    <property type="entry name" value="PEPSIN"/>
</dbReference>
<dbReference type="InterPro" id="IPR001969">
    <property type="entry name" value="Aspartic_peptidase_AS"/>
</dbReference>
<organism evidence="12 13">
    <name type="scientific">Stephania yunnanensis</name>
    <dbReference type="NCBI Taxonomy" id="152371"/>
    <lineage>
        <taxon>Eukaryota</taxon>
        <taxon>Viridiplantae</taxon>
        <taxon>Streptophyta</taxon>
        <taxon>Embryophyta</taxon>
        <taxon>Tracheophyta</taxon>
        <taxon>Spermatophyta</taxon>
        <taxon>Magnoliopsida</taxon>
        <taxon>Ranunculales</taxon>
        <taxon>Menispermaceae</taxon>
        <taxon>Menispermoideae</taxon>
        <taxon>Cissampelideae</taxon>
        <taxon>Stephania</taxon>
    </lineage>
</organism>
<sequence>MAPSLMFFFKCCFLLLVTCVHRVVSHGEDEVLLRKSNQQTHVMRVSSLLPPSDCSTLTKGQHQSGPKKSPSLQILHKQSPCYRPQKAQNEPKTPHPHHFSLEHTLLQDQIRLNHLQNQLSQKSNNIQKQLVKKKSTSLKSLPGVLYGITSYVVQIGLGTPKADFTVTFDTGSDLTWVQCEPCVGHCHPQNETLFGPTHSSTYSNITCFTSDCDQIFKATGDPARCYSSTCGYGIQYGDGSFSAGFLASETLTISTTDIFQNFLFGCGQNNDGLFGTTAGLLGLGHGNLSFINQSSKKYNRFFYYCLPILSSSTGYLAFGDNGISKDKNVKFTKMISDPRGPPFYFLNLTGLSVGGHKLGITPSLFSKGGVIIDSGTVITRLPKSAYAALRSEFRRLMSRYKLGKPLSVLDTCYDFSGEREVSVPKIVLLFGERFDVEVEVDSSGVLISNGTSSQVCLAFAGTRDDGGLNVVGSWQQQKLNVVYDLGKERVGFGPGVCG</sequence>
<dbReference type="GO" id="GO:0006508">
    <property type="term" value="P:proteolysis"/>
    <property type="evidence" value="ECO:0007669"/>
    <property type="project" value="UniProtKB-KW"/>
</dbReference>
<evidence type="ECO:0000256" key="8">
    <source>
        <dbReference type="RuleBase" id="RU000454"/>
    </source>
</evidence>
<dbReference type="InterPro" id="IPR033873">
    <property type="entry name" value="CND41-like"/>
</dbReference>
<keyword evidence="3 10" id="KW-0732">Signal</keyword>
<proteinExistence type="inferred from homology"/>
<dbReference type="Gene3D" id="2.40.70.10">
    <property type="entry name" value="Acid Proteases"/>
    <property type="match status" value="2"/>
</dbReference>
<dbReference type="InterPro" id="IPR032861">
    <property type="entry name" value="TAXi_N"/>
</dbReference>
<evidence type="ECO:0000256" key="9">
    <source>
        <dbReference type="SAM" id="MobiDB-lite"/>
    </source>
</evidence>
<dbReference type="InterPro" id="IPR032799">
    <property type="entry name" value="TAXi_C"/>
</dbReference>
<feature type="active site" evidence="7">
    <location>
        <position position="373"/>
    </location>
</feature>
<dbReference type="EMBL" id="JBBNAF010000001">
    <property type="protein sequence ID" value="KAK9167963.1"/>
    <property type="molecule type" value="Genomic_DNA"/>
</dbReference>
<evidence type="ECO:0000256" key="5">
    <source>
        <dbReference type="ARBA" id="ARBA00022801"/>
    </source>
</evidence>
<feature type="chain" id="PRO_5042889147" description="Peptidase A1 domain-containing protein" evidence="10">
    <location>
        <begin position="28"/>
        <end position="498"/>
    </location>
</feature>
<evidence type="ECO:0000313" key="12">
    <source>
        <dbReference type="EMBL" id="KAK9167963.1"/>
    </source>
</evidence>
<name>A0AAP0Q5P5_9MAGN</name>
<dbReference type="Pfam" id="PF14543">
    <property type="entry name" value="TAXi_N"/>
    <property type="match status" value="1"/>
</dbReference>
<evidence type="ECO:0000256" key="4">
    <source>
        <dbReference type="ARBA" id="ARBA00022750"/>
    </source>
</evidence>
<keyword evidence="5 8" id="KW-0378">Hydrolase</keyword>
<reference evidence="12 13" key="1">
    <citation type="submission" date="2024-01" db="EMBL/GenBank/DDBJ databases">
        <title>Genome assemblies of Stephania.</title>
        <authorList>
            <person name="Yang L."/>
        </authorList>
    </citation>
    <scope>NUCLEOTIDE SEQUENCE [LARGE SCALE GENOMIC DNA]</scope>
    <source>
        <strain evidence="12">YNDBR</strain>
        <tissue evidence="12">Leaf</tissue>
    </source>
</reference>
<dbReference type="AlphaFoldDB" id="A0AAP0Q5P5"/>
<dbReference type="SUPFAM" id="SSF50630">
    <property type="entry name" value="Acid proteases"/>
    <property type="match status" value="1"/>
</dbReference>
<dbReference type="CDD" id="cd05472">
    <property type="entry name" value="cnd41_like"/>
    <property type="match status" value="1"/>
</dbReference>
<evidence type="ECO:0000256" key="6">
    <source>
        <dbReference type="ARBA" id="ARBA00023157"/>
    </source>
</evidence>
<dbReference type="PROSITE" id="PS51767">
    <property type="entry name" value="PEPTIDASE_A1"/>
    <property type="match status" value="1"/>
</dbReference>
<dbReference type="InterPro" id="IPR033121">
    <property type="entry name" value="PEPTIDASE_A1"/>
</dbReference>
<dbReference type="Proteomes" id="UP001420932">
    <property type="component" value="Unassembled WGS sequence"/>
</dbReference>
<dbReference type="InterPro" id="IPR001461">
    <property type="entry name" value="Aspartic_peptidase_A1"/>
</dbReference>
<dbReference type="PANTHER" id="PTHR13683">
    <property type="entry name" value="ASPARTYL PROTEASES"/>
    <property type="match status" value="1"/>
</dbReference>
<keyword evidence="6" id="KW-1015">Disulfide bond</keyword>
<comment type="caution">
    <text evidence="12">The sequence shown here is derived from an EMBL/GenBank/DDBJ whole genome shotgun (WGS) entry which is preliminary data.</text>
</comment>
<keyword evidence="2 8" id="KW-0645">Protease</keyword>
<evidence type="ECO:0000256" key="7">
    <source>
        <dbReference type="PIRSR" id="PIRSR601461-1"/>
    </source>
</evidence>
<evidence type="ECO:0000259" key="11">
    <source>
        <dbReference type="PROSITE" id="PS51767"/>
    </source>
</evidence>
<feature type="region of interest" description="Disordered" evidence="9">
    <location>
        <begin position="51"/>
        <end position="72"/>
    </location>
</feature>
<keyword evidence="4 8" id="KW-0064">Aspartyl protease</keyword>
<keyword evidence="13" id="KW-1185">Reference proteome</keyword>
<dbReference type="FunFam" id="2.40.70.10:FF:000013">
    <property type="entry name" value="Aspartyl protease AED1"/>
    <property type="match status" value="1"/>
</dbReference>
<feature type="active site" evidence="7">
    <location>
        <position position="169"/>
    </location>
</feature>
<dbReference type="Pfam" id="PF14541">
    <property type="entry name" value="TAXi_C"/>
    <property type="match status" value="1"/>
</dbReference>
<evidence type="ECO:0000256" key="10">
    <source>
        <dbReference type="SAM" id="SignalP"/>
    </source>
</evidence>
<feature type="domain" description="Peptidase A1" evidence="11">
    <location>
        <begin position="151"/>
        <end position="493"/>
    </location>
</feature>
<feature type="compositionally biased region" description="Polar residues" evidence="9">
    <location>
        <begin position="53"/>
        <end position="72"/>
    </location>
</feature>
<feature type="signal peptide" evidence="10">
    <location>
        <begin position="1"/>
        <end position="27"/>
    </location>
</feature>
<dbReference type="GO" id="GO:0004190">
    <property type="term" value="F:aspartic-type endopeptidase activity"/>
    <property type="evidence" value="ECO:0007669"/>
    <property type="project" value="UniProtKB-KW"/>
</dbReference>
<evidence type="ECO:0000256" key="3">
    <source>
        <dbReference type="ARBA" id="ARBA00022729"/>
    </source>
</evidence>
<dbReference type="PROSITE" id="PS00141">
    <property type="entry name" value="ASP_PROTEASE"/>
    <property type="match status" value="1"/>
</dbReference>
<accession>A0AAP0Q5P5</accession>